<organism evidence="2 3">
    <name type="scientific">Apatococcus fuscideae</name>
    <dbReference type="NCBI Taxonomy" id="2026836"/>
    <lineage>
        <taxon>Eukaryota</taxon>
        <taxon>Viridiplantae</taxon>
        <taxon>Chlorophyta</taxon>
        <taxon>core chlorophytes</taxon>
        <taxon>Trebouxiophyceae</taxon>
        <taxon>Chlorellales</taxon>
        <taxon>Chlorellaceae</taxon>
        <taxon>Apatococcus</taxon>
    </lineage>
</organism>
<dbReference type="Proteomes" id="UP001485043">
    <property type="component" value="Unassembled WGS sequence"/>
</dbReference>
<feature type="region of interest" description="Disordered" evidence="1">
    <location>
        <begin position="261"/>
        <end position="295"/>
    </location>
</feature>
<dbReference type="AlphaFoldDB" id="A0AAW1T449"/>
<reference evidence="2 3" key="1">
    <citation type="journal article" date="2024" name="Nat. Commun.">
        <title>Phylogenomics reveals the evolutionary origins of lichenization in chlorophyte algae.</title>
        <authorList>
            <person name="Puginier C."/>
            <person name="Libourel C."/>
            <person name="Otte J."/>
            <person name="Skaloud P."/>
            <person name="Haon M."/>
            <person name="Grisel S."/>
            <person name="Petersen M."/>
            <person name="Berrin J.G."/>
            <person name="Delaux P.M."/>
            <person name="Dal Grande F."/>
            <person name="Keller J."/>
        </authorList>
    </citation>
    <scope>NUCLEOTIDE SEQUENCE [LARGE SCALE GENOMIC DNA]</scope>
    <source>
        <strain evidence="2 3">SAG 2523</strain>
    </source>
</reference>
<feature type="region of interest" description="Disordered" evidence="1">
    <location>
        <begin position="424"/>
        <end position="461"/>
    </location>
</feature>
<feature type="compositionally biased region" description="Polar residues" evidence="1">
    <location>
        <begin position="424"/>
        <end position="437"/>
    </location>
</feature>
<dbReference type="EMBL" id="JALJOV010000489">
    <property type="protein sequence ID" value="KAK9863309.1"/>
    <property type="molecule type" value="Genomic_DNA"/>
</dbReference>
<feature type="region of interest" description="Disordered" evidence="1">
    <location>
        <begin position="34"/>
        <end position="84"/>
    </location>
</feature>
<keyword evidence="3" id="KW-1185">Reference proteome</keyword>
<feature type="compositionally biased region" description="Low complexity" evidence="1">
    <location>
        <begin position="42"/>
        <end position="56"/>
    </location>
</feature>
<feature type="region of interest" description="Disordered" evidence="1">
    <location>
        <begin position="108"/>
        <end position="129"/>
    </location>
</feature>
<gene>
    <name evidence="2" type="ORF">WJX84_002114</name>
</gene>
<proteinExistence type="predicted"/>
<feature type="compositionally biased region" description="Basic and acidic residues" evidence="1">
    <location>
        <begin position="64"/>
        <end position="83"/>
    </location>
</feature>
<evidence type="ECO:0000256" key="1">
    <source>
        <dbReference type="SAM" id="MobiDB-lite"/>
    </source>
</evidence>
<accession>A0AAW1T449</accession>
<protein>
    <submittedName>
        <fullName evidence="2">Uncharacterized protein</fullName>
    </submittedName>
</protein>
<sequence length="485" mass="51295">MAGPLSPNAAVPASLGTCGRWPLAFGEPVVSTTACHEREESAAAGHAAEDPAPTAACQLPRQSRTKDLDLSRADTSKSRETISHPRPTCAFCPVPLQNGRKCKHLPERQHMSAQPQTEAPEPGGMSKAGGTLIKPDRAAGGSTFQEDWAIEYPSTDMNPVGGRDTGENEADFAALHSMVDGRVEDGMLHLMRASGKDKTGHAIWAYDNPKPLKFSSQKRKATASPDALVLSDPATEAEDVTAGNALEAAPAAAAAGGIADMHITPPRRGRPSSMNGAAGKRQPGPASNAGDSQKVPLSLGGRSLVEIAAPAPDFVALAPADSLGTNKYKPMFARLLDLTQGQHRDGMLMVLRDSLQVDKGDSRISRWGCPASTCTARRMSTSSLYDHVDRAHSAELVAAACTHLALMAPYITPEGDLVARLSSSNRWGNSEPQPLSHQPSAKQKKQRRQQADADQQPSTEAAEPARLSMLCWSNAAIFSAQVLSC</sequence>
<comment type="caution">
    <text evidence="2">The sequence shown here is derived from an EMBL/GenBank/DDBJ whole genome shotgun (WGS) entry which is preliminary data.</text>
</comment>
<name>A0AAW1T449_9CHLO</name>
<evidence type="ECO:0000313" key="3">
    <source>
        <dbReference type="Proteomes" id="UP001485043"/>
    </source>
</evidence>
<evidence type="ECO:0000313" key="2">
    <source>
        <dbReference type="EMBL" id="KAK9863309.1"/>
    </source>
</evidence>